<dbReference type="AlphaFoldDB" id="H1LDA6"/>
<organism evidence="2 3">
    <name type="scientific">Lentilactobacillus kisonensis F0435</name>
    <dbReference type="NCBI Taxonomy" id="797516"/>
    <lineage>
        <taxon>Bacteria</taxon>
        <taxon>Bacillati</taxon>
        <taxon>Bacillota</taxon>
        <taxon>Bacilli</taxon>
        <taxon>Lactobacillales</taxon>
        <taxon>Lactobacillaceae</taxon>
        <taxon>Lentilactobacillus</taxon>
    </lineage>
</organism>
<dbReference type="EMBL" id="AGRJ01000064">
    <property type="protein sequence ID" value="EHO53302.1"/>
    <property type="molecule type" value="Genomic_DNA"/>
</dbReference>
<dbReference type="CDD" id="cd13441">
    <property type="entry name" value="CamS_repeat_1"/>
    <property type="match status" value="1"/>
</dbReference>
<dbReference type="PATRIC" id="fig|797516.3.peg.514"/>
<dbReference type="Proteomes" id="UP000005025">
    <property type="component" value="Unassembled WGS sequence"/>
</dbReference>
<feature type="region of interest" description="Disordered" evidence="1">
    <location>
        <begin position="128"/>
        <end position="150"/>
    </location>
</feature>
<comment type="caution">
    <text evidence="2">The sequence shown here is derived from an EMBL/GenBank/DDBJ whole genome shotgun (WGS) entry which is preliminary data.</text>
</comment>
<dbReference type="PIRSF" id="PIRSF012509">
    <property type="entry name" value="CamS"/>
    <property type="match status" value="1"/>
</dbReference>
<proteinExistence type="predicted"/>
<name>H1LDA6_9LACO</name>
<evidence type="ECO:0000313" key="2">
    <source>
        <dbReference type="EMBL" id="EHO53302.1"/>
    </source>
</evidence>
<dbReference type="HOGENOM" id="CLU_052482_0_0_9"/>
<dbReference type="STRING" id="797516.HMPREF9104_00570"/>
<reference evidence="2 3" key="1">
    <citation type="submission" date="2011-09" db="EMBL/GenBank/DDBJ databases">
        <authorList>
            <person name="Weinstock G."/>
            <person name="Sodergren E."/>
            <person name="Clifton S."/>
            <person name="Fulton L."/>
            <person name="Fulton B."/>
            <person name="Courtney L."/>
            <person name="Fronick C."/>
            <person name="Harrison M."/>
            <person name="Strong C."/>
            <person name="Farmer C."/>
            <person name="Delahaunty K."/>
            <person name="Markovic C."/>
            <person name="Hall O."/>
            <person name="Minx P."/>
            <person name="Tomlinson C."/>
            <person name="Mitreva M."/>
            <person name="Hou S."/>
            <person name="Chen J."/>
            <person name="Wollam A."/>
            <person name="Pepin K.H."/>
            <person name="Johnson M."/>
            <person name="Bhonagiri V."/>
            <person name="Zhang X."/>
            <person name="Suruliraj S."/>
            <person name="Warren W."/>
            <person name="Chinwalla A."/>
            <person name="Mardis E.R."/>
            <person name="Wilson R.K."/>
        </authorList>
    </citation>
    <scope>NUCLEOTIDE SEQUENCE [LARGE SCALE GENOMIC DNA]</scope>
    <source>
        <strain evidence="2 3">F0435</strain>
    </source>
</reference>
<dbReference type="Gene3D" id="3.10.570.10">
    <property type="entry name" value="sex pheromone staph- cam373 precursor domain"/>
    <property type="match status" value="1"/>
</dbReference>
<dbReference type="InterPro" id="IPR011426">
    <property type="entry name" value="CamS"/>
</dbReference>
<accession>H1LDA6</accession>
<dbReference type="PROSITE" id="PS51257">
    <property type="entry name" value="PROKAR_LIPOPROTEIN"/>
    <property type="match status" value="1"/>
</dbReference>
<protein>
    <submittedName>
        <fullName evidence="2">CamS sex pheromone family protein</fullName>
    </submittedName>
</protein>
<dbReference type="CDD" id="cd13440">
    <property type="entry name" value="CamS_repeat_2"/>
    <property type="match status" value="1"/>
</dbReference>
<evidence type="ECO:0000256" key="1">
    <source>
        <dbReference type="SAM" id="MobiDB-lite"/>
    </source>
</evidence>
<dbReference type="Pfam" id="PF07537">
    <property type="entry name" value="CamS"/>
    <property type="match status" value="1"/>
</dbReference>
<evidence type="ECO:0000313" key="3">
    <source>
        <dbReference type="Proteomes" id="UP000005025"/>
    </source>
</evidence>
<sequence>MRSNSGGESMLKKAIVGISIILSGFMLAACGVDNLSSDTNSSSGSKEKTQLTGQTNSDYYQGVIKNGRYRTSKSRGVSVSQEANQFNIKGFENGLLNISKKEFSTKKYVFQEGQYLSADQVENWLGRKSSSNQTGLNPVKSKSTNPNTRTPLYLSQIDEQDFMTQSGKSLKLSAMTVGLGINSVDYYKKTQDGPTYQTNISDAPVQAHGKEIANQVLQRLRKRKALKNIPIIIALYKQASDDSLVGGNFFAYSLNDNAETKISKWTKINQKNYVFPLQSNKKGPSTNDEDSFDNFKSTIQGFFPNLSGVTAQAQYTDGSLSGMNVNITTQFYSQTEIISFTQYIQGAAQKYLPANAPIDITVQSTEGIQSFLSRKANEKKFSAHIFNSY</sequence>
<gene>
    <name evidence="2" type="ORF">HMPREF9104_00570</name>
</gene>